<reference evidence="2 3" key="2">
    <citation type="journal article" date="2008" name="Nature">
        <title>The Phaeodactylum genome reveals the evolutionary history of diatom genomes.</title>
        <authorList>
            <person name="Bowler C."/>
            <person name="Allen A.E."/>
            <person name="Badger J.H."/>
            <person name="Grimwood J."/>
            <person name="Jabbari K."/>
            <person name="Kuo A."/>
            <person name="Maheswari U."/>
            <person name="Martens C."/>
            <person name="Maumus F."/>
            <person name="Otillar R.P."/>
            <person name="Rayko E."/>
            <person name="Salamov A."/>
            <person name="Vandepoele K."/>
            <person name="Beszteri B."/>
            <person name="Gruber A."/>
            <person name="Heijde M."/>
            <person name="Katinka M."/>
            <person name="Mock T."/>
            <person name="Valentin K."/>
            <person name="Verret F."/>
            <person name="Berges J.A."/>
            <person name="Brownlee C."/>
            <person name="Cadoret J.P."/>
            <person name="Chiovitti A."/>
            <person name="Choi C.J."/>
            <person name="Coesel S."/>
            <person name="De Martino A."/>
            <person name="Detter J.C."/>
            <person name="Durkin C."/>
            <person name="Falciatore A."/>
            <person name="Fournet J."/>
            <person name="Haruta M."/>
            <person name="Huysman M.J."/>
            <person name="Jenkins B.D."/>
            <person name="Jiroutova K."/>
            <person name="Jorgensen R.E."/>
            <person name="Joubert Y."/>
            <person name="Kaplan A."/>
            <person name="Kroger N."/>
            <person name="Kroth P.G."/>
            <person name="La Roche J."/>
            <person name="Lindquist E."/>
            <person name="Lommer M."/>
            <person name="Martin-Jezequel V."/>
            <person name="Lopez P.J."/>
            <person name="Lucas S."/>
            <person name="Mangogna M."/>
            <person name="McGinnis K."/>
            <person name="Medlin L.K."/>
            <person name="Montsant A."/>
            <person name="Oudot-Le Secq M.P."/>
            <person name="Napoli C."/>
            <person name="Obornik M."/>
            <person name="Parker M.S."/>
            <person name="Petit J.L."/>
            <person name="Porcel B.M."/>
            <person name="Poulsen N."/>
            <person name="Robison M."/>
            <person name="Rychlewski L."/>
            <person name="Rynearson T.A."/>
            <person name="Schmutz J."/>
            <person name="Shapiro H."/>
            <person name="Siaut M."/>
            <person name="Stanley M."/>
            <person name="Sussman M.R."/>
            <person name="Taylor A.R."/>
            <person name="Vardi A."/>
            <person name="von Dassow P."/>
            <person name="Vyverman W."/>
            <person name="Willis A."/>
            <person name="Wyrwicz L.S."/>
            <person name="Rokhsar D.S."/>
            <person name="Weissenbach J."/>
            <person name="Armbrust E.V."/>
            <person name="Green B.R."/>
            <person name="Van de Peer Y."/>
            <person name="Grigoriev I.V."/>
        </authorList>
    </citation>
    <scope>NUCLEOTIDE SEQUENCE [LARGE SCALE GENOMIC DNA]</scope>
    <source>
        <strain evidence="2 3">CCMP1335</strain>
    </source>
</reference>
<sequence>MRADLFTKVDSFQILPHKSLTCGNNIQEGHYAERSWAHLLSTPLEPFQMKALIDNSHGVYLDPSGLRGSLVKVPKIASNPISMLPKIARGRVLLISEAESFKKFHGSNADSINATRIQLEIGTSSLRASDANIKVEVPLPAAEPDVGSGRQPLFLLSAFVFILVMALLLRRCRTKRTGWHKKNEEE</sequence>
<organism evidence="2 3">
    <name type="scientific">Thalassiosira pseudonana</name>
    <name type="common">Marine diatom</name>
    <name type="synonym">Cyclotella nana</name>
    <dbReference type="NCBI Taxonomy" id="35128"/>
    <lineage>
        <taxon>Eukaryota</taxon>
        <taxon>Sar</taxon>
        <taxon>Stramenopiles</taxon>
        <taxon>Ochrophyta</taxon>
        <taxon>Bacillariophyta</taxon>
        <taxon>Coscinodiscophyceae</taxon>
        <taxon>Thalassiosirophycidae</taxon>
        <taxon>Thalassiosirales</taxon>
        <taxon>Thalassiosiraceae</taxon>
        <taxon>Thalassiosira</taxon>
    </lineage>
</organism>
<feature type="transmembrane region" description="Helical" evidence="1">
    <location>
        <begin position="153"/>
        <end position="172"/>
    </location>
</feature>
<dbReference type="GeneID" id="7445423"/>
<gene>
    <name evidence="2" type="ORF">THAPSDRAFT_8615</name>
</gene>
<dbReference type="EMBL" id="DS999415">
    <property type="protein sequence ID" value="EED87063.1"/>
    <property type="molecule type" value="Genomic_DNA"/>
</dbReference>
<dbReference type="Proteomes" id="UP000001449">
    <property type="component" value="Chromosome 11"/>
</dbReference>
<name>B8LBK5_THAPS</name>
<dbReference type="InParanoid" id="B8LBK5"/>
<keyword evidence="1" id="KW-1133">Transmembrane helix</keyword>
<reference evidence="2 3" key="1">
    <citation type="journal article" date="2004" name="Science">
        <title>The genome of the diatom Thalassiosira pseudonana: ecology, evolution, and metabolism.</title>
        <authorList>
            <person name="Armbrust E.V."/>
            <person name="Berges J.A."/>
            <person name="Bowler C."/>
            <person name="Green B.R."/>
            <person name="Martinez D."/>
            <person name="Putnam N.H."/>
            <person name="Zhou S."/>
            <person name="Allen A.E."/>
            <person name="Apt K.E."/>
            <person name="Bechner M."/>
            <person name="Brzezinski M.A."/>
            <person name="Chaal B.K."/>
            <person name="Chiovitti A."/>
            <person name="Davis A.K."/>
            <person name="Demarest M.S."/>
            <person name="Detter J.C."/>
            <person name="Glavina T."/>
            <person name="Goodstein D."/>
            <person name="Hadi M.Z."/>
            <person name="Hellsten U."/>
            <person name="Hildebrand M."/>
            <person name="Jenkins B.D."/>
            <person name="Jurka J."/>
            <person name="Kapitonov V.V."/>
            <person name="Kroger N."/>
            <person name="Lau W.W."/>
            <person name="Lane T.W."/>
            <person name="Larimer F.W."/>
            <person name="Lippmeier J.C."/>
            <person name="Lucas S."/>
            <person name="Medina M."/>
            <person name="Montsant A."/>
            <person name="Obornik M."/>
            <person name="Parker M.S."/>
            <person name="Palenik B."/>
            <person name="Pazour G.J."/>
            <person name="Richardson P.M."/>
            <person name="Rynearson T.A."/>
            <person name="Saito M.A."/>
            <person name="Schwartz D.C."/>
            <person name="Thamatrakoln K."/>
            <person name="Valentin K."/>
            <person name="Vardi A."/>
            <person name="Wilkerson F.P."/>
            <person name="Rokhsar D.S."/>
        </authorList>
    </citation>
    <scope>NUCLEOTIDE SEQUENCE [LARGE SCALE GENOMIC DNA]</scope>
    <source>
        <strain evidence="2 3">CCMP1335</strain>
    </source>
</reference>
<evidence type="ECO:0000313" key="2">
    <source>
        <dbReference type="EMBL" id="EED87063.1"/>
    </source>
</evidence>
<dbReference type="HOGENOM" id="CLU_1457285_0_0_1"/>
<dbReference type="PaxDb" id="35128-Thaps8615"/>
<dbReference type="RefSeq" id="XP_002296367.1">
    <property type="nucleotide sequence ID" value="XM_002296331.1"/>
</dbReference>
<evidence type="ECO:0000313" key="3">
    <source>
        <dbReference type="Proteomes" id="UP000001449"/>
    </source>
</evidence>
<evidence type="ECO:0000256" key="1">
    <source>
        <dbReference type="SAM" id="Phobius"/>
    </source>
</evidence>
<protein>
    <submittedName>
        <fullName evidence="2">Uncharacterized protein</fullName>
    </submittedName>
</protein>
<dbReference type="KEGG" id="tps:THAPSDRAFT_8615"/>
<keyword evidence="1" id="KW-0812">Transmembrane</keyword>
<keyword evidence="1" id="KW-0472">Membrane</keyword>
<proteinExistence type="predicted"/>
<keyword evidence="3" id="KW-1185">Reference proteome</keyword>
<accession>B8LBK5</accession>
<dbReference type="AlphaFoldDB" id="B8LBK5"/>